<dbReference type="Gene3D" id="3.40.50.150">
    <property type="entry name" value="Vaccinia Virus protein VP39"/>
    <property type="match status" value="1"/>
</dbReference>
<keyword evidence="2" id="KW-0489">Methyltransferase</keyword>
<proteinExistence type="predicted"/>
<evidence type="ECO:0000259" key="1">
    <source>
        <dbReference type="Pfam" id="PF13649"/>
    </source>
</evidence>
<evidence type="ECO:0000313" key="2">
    <source>
        <dbReference type="EMBL" id="KGI77914.1"/>
    </source>
</evidence>
<dbReference type="Pfam" id="PF13649">
    <property type="entry name" value="Methyltransf_25"/>
    <property type="match status" value="1"/>
</dbReference>
<dbReference type="AlphaFoldDB" id="A0A099CVY5"/>
<keyword evidence="4" id="KW-1185">Reference proteome</keyword>
<accession>A0A099CVY5</accession>
<dbReference type="EMBL" id="JROI01000010">
    <property type="protein sequence ID" value="KGI77914.1"/>
    <property type="molecule type" value="Genomic_DNA"/>
</dbReference>
<dbReference type="RefSeq" id="WP_043100282.1">
    <property type="nucleotide sequence ID" value="NZ_JACHET010000001.1"/>
</dbReference>
<dbReference type="Proteomes" id="UP000560000">
    <property type="component" value="Unassembled WGS sequence"/>
</dbReference>
<dbReference type="Proteomes" id="UP000029708">
    <property type="component" value="Unassembled WGS sequence"/>
</dbReference>
<organism evidence="2 4">
    <name type="scientific">Oleiagrimonas soli</name>
    <dbReference type="NCBI Taxonomy" id="1543381"/>
    <lineage>
        <taxon>Bacteria</taxon>
        <taxon>Pseudomonadati</taxon>
        <taxon>Pseudomonadota</taxon>
        <taxon>Gammaproteobacteria</taxon>
        <taxon>Lysobacterales</taxon>
        <taxon>Rhodanobacteraceae</taxon>
        <taxon>Oleiagrimonas</taxon>
    </lineage>
</organism>
<gene>
    <name evidence="3" type="ORF">HNQ86_001064</name>
    <name evidence="2" type="ORF">LF63_0105820</name>
</gene>
<name>A0A099CVY5_9GAMM</name>
<dbReference type="GO" id="GO:0032259">
    <property type="term" value="P:methylation"/>
    <property type="evidence" value="ECO:0007669"/>
    <property type="project" value="UniProtKB-KW"/>
</dbReference>
<dbReference type="SUPFAM" id="SSF53335">
    <property type="entry name" value="S-adenosyl-L-methionine-dependent methyltransferases"/>
    <property type="match status" value="1"/>
</dbReference>
<dbReference type="InterPro" id="IPR029063">
    <property type="entry name" value="SAM-dependent_MTases_sf"/>
</dbReference>
<reference evidence="3 5" key="2">
    <citation type="submission" date="2020-08" db="EMBL/GenBank/DDBJ databases">
        <title>Genomic Encyclopedia of Type Strains, Phase IV (KMG-IV): sequencing the most valuable type-strain genomes for metagenomic binning, comparative biology and taxonomic classification.</title>
        <authorList>
            <person name="Goeker M."/>
        </authorList>
    </citation>
    <scope>NUCLEOTIDE SEQUENCE [LARGE SCALE GENOMIC DNA]</scope>
    <source>
        <strain evidence="3 5">DSM 107085</strain>
    </source>
</reference>
<dbReference type="InterPro" id="IPR041698">
    <property type="entry name" value="Methyltransf_25"/>
</dbReference>
<keyword evidence="2" id="KW-0808">Transferase</keyword>
<sequence>MTTHAERILDLYQRHAAAWQSDRLRTRFDERGWMDRFLAMVPASGEVLDLGCGCGEPVAAYLIEQGRAVTGVDGAAAMVALSQQRFPDQHWVHADMRGLDLRRRFDGVLAWNSFFHLAHEDQRAMFAVFARHAAPGAPLMFTSGTEHGVAMGTFRGEPLYHASLDTEAYRALLHEHGFMVLDHCPEDTTCGGLTIWLAQRATV</sequence>
<feature type="domain" description="Methyltransferase" evidence="1">
    <location>
        <begin position="47"/>
        <end position="136"/>
    </location>
</feature>
<dbReference type="EMBL" id="JACHET010000001">
    <property type="protein sequence ID" value="MBB6183719.1"/>
    <property type="molecule type" value="Genomic_DNA"/>
</dbReference>
<dbReference type="HOGENOM" id="CLU_060397_3_1_6"/>
<comment type="caution">
    <text evidence="2">The sequence shown here is derived from an EMBL/GenBank/DDBJ whole genome shotgun (WGS) entry which is preliminary data.</text>
</comment>
<reference evidence="2 4" key="1">
    <citation type="submission" date="2014-09" db="EMBL/GenBank/DDBJ databases">
        <title>Xanthomonadaceae 3.5X direct submission.</title>
        <authorList>
            <person name="Fang T."/>
            <person name="Wang H."/>
        </authorList>
    </citation>
    <scope>NUCLEOTIDE SEQUENCE [LARGE SCALE GENOMIC DNA]</scope>
    <source>
        <strain evidence="2 4">3.5X</strain>
    </source>
</reference>
<dbReference type="STRING" id="1543381.LF63_0105820"/>
<protein>
    <submittedName>
        <fullName evidence="2 3">Methyltransferase</fullName>
    </submittedName>
</protein>
<evidence type="ECO:0000313" key="4">
    <source>
        <dbReference type="Proteomes" id="UP000029708"/>
    </source>
</evidence>
<evidence type="ECO:0000313" key="3">
    <source>
        <dbReference type="EMBL" id="MBB6183719.1"/>
    </source>
</evidence>
<dbReference type="CDD" id="cd02440">
    <property type="entry name" value="AdoMet_MTases"/>
    <property type="match status" value="1"/>
</dbReference>
<evidence type="ECO:0000313" key="5">
    <source>
        <dbReference type="Proteomes" id="UP000560000"/>
    </source>
</evidence>
<dbReference type="GO" id="GO:0008168">
    <property type="term" value="F:methyltransferase activity"/>
    <property type="evidence" value="ECO:0007669"/>
    <property type="project" value="UniProtKB-KW"/>
</dbReference>